<reference evidence="1" key="1">
    <citation type="submission" date="2014-09" db="EMBL/GenBank/DDBJ databases">
        <authorList>
            <person name="Magalhaes I.L.F."/>
            <person name="Oliveira U."/>
            <person name="Santos F.R."/>
            <person name="Vidigal T.H.D.A."/>
            <person name="Brescovit A.D."/>
            <person name="Santos A.J."/>
        </authorList>
    </citation>
    <scope>NUCLEOTIDE SEQUENCE</scope>
    <source>
        <tissue evidence="1">Shoot tissue taken approximately 20 cm above the soil surface</tissue>
    </source>
</reference>
<protein>
    <submittedName>
        <fullName evidence="1">Uncharacterized protein</fullName>
    </submittedName>
</protein>
<accession>A0A0A8Y5S2</accession>
<sequence>MGVLTVRSLYSLTCQDVNRLYLLCFISQNVQCCLFNILFSCDSQDIF</sequence>
<proteinExistence type="predicted"/>
<evidence type="ECO:0000313" key="1">
    <source>
        <dbReference type="EMBL" id="JAD20328.1"/>
    </source>
</evidence>
<dbReference type="EMBL" id="GBRH01277567">
    <property type="protein sequence ID" value="JAD20328.1"/>
    <property type="molecule type" value="Transcribed_RNA"/>
</dbReference>
<organism evidence="1">
    <name type="scientific">Arundo donax</name>
    <name type="common">Giant reed</name>
    <name type="synonym">Donax arundinaceus</name>
    <dbReference type="NCBI Taxonomy" id="35708"/>
    <lineage>
        <taxon>Eukaryota</taxon>
        <taxon>Viridiplantae</taxon>
        <taxon>Streptophyta</taxon>
        <taxon>Embryophyta</taxon>
        <taxon>Tracheophyta</taxon>
        <taxon>Spermatophyta</taxon>
        <taxon>Magnoliopsida</taxon>
        <taxon>Liliopsida</taxon>
        <taxon>Poales</taxon>
        <taxon>Poaceae</taxon>
        <taxon>PACMAD clade</taxon>
        <taxon>Arundinoideae</taxon>
        <taxon>Arundineae</taxon>
        <taxon>Arundo</taxon>
    </lineage>
</organism>
<dbReference type="AlphaFoldDB" id="A0A0A8Y5S2"/>
<name>A0A0A8Y5S2_ARUDO</name>
<reference evidence="1" key="2">
    <citation type="journal article" date="2015" name="Data Brief">
        <title>Shoot transcriptome of the giant reed, Arundo donax.</title>
        <authorList>
            <person name="Barrero R.A."/>
            <person name="Guerrero F.D."/>
            <person name="Moolhuijzen P."/>
            <person name="Goolsby J.A."/>
            <person name="Tidwell J."/>
            <person name="Bellgard S.E."/>
            <person name="Bellgard M.I."/>
        </authorList>
    </citation>
    <scope>NUCLEOTIDE SEQUENCE</scope>
    <source>
        <tissue evidence="1">Shoot tissue taken approximately 20 cm above the soil surface</tissue>
    </source>
</reference>